<evidence type="ECO:0000256" key="1">
    <source>
        <dbReference type="ARBA" id="ARBA00004370"/>
    </source>
</evidence>
<dbReference type="Proteomes" id="UP001204621">
    <property type="component" value="Unassembled WGS sequence"/>
</dbReference>
<keyword evidence="8" id="KW-1185">Reference proteome</keyword>
<dbReference type="Pfam" id="PF13664">
    <property type="entry name" value="DUF4149"/>
    <property type="match status" value="1"/>
</dbReference>
<evidence type="ECO:0000313" key="7">
    <source>
        <dbReference type="EMBL" id="MCS0660045.1"/>
    </source>
</evidence>
<sequence>MAGRAAVLPAVRLLLAVLWAGSLWALGYVAAPTVFGMLGTGQAGDVVGALLARQAWIAIVCAVLLLGLARFAPDLDAKRRRSLVIVIAAMLACALAVYLGLQPAMAHLRELAGPAGVRASPYWTQFAVMHGVSQLLHLVESALGVVLVLKSR</sequence>
<keyword evidence="2 5" id="KW-0812">Transmembrane</keyword>
<gene>
    <name evidence="7" type="ORF">NX778_18395</name>
</gene>
<protein>
    <submittedName>
        <fullName evidence="7">DUF4149 domain-containing protein</fullName>
    </submittedName>
</protein>
<feature type="transmembrane region" description="Helical" evidence="5">
    <location>
        <begin position="12"/>
        <end position="31"/>
    </location>
</feature>
<evidence type="ECO:0000313" key="8">
    <source>
        <dbReference type="Proteomes" id="UP001204621"/>
    </source>
</evidence>
<feature type="transmembrane region" description="Helical" evidence="5">
    <location>
        <begin position="51"/>
        <end position="71"/>
    </location>
</feature>
<evidence type="ECO:0000256" key="2">
    <source>
        <dbReference type="ARBA" id="ARBA00022692"/>
    </source>
</evidence>
<dbReference type="RefSeq" id="WP_258813239.1">
    <property type="nucleotide sequence ID" value="NZ_JANUGU010000007.1"/>
</dbReference>
<dbReference type="EMBL" id="JANUGU010000007">
    <property type="protein sequence ID" value="MCS0660045.1"/>
    <property type="molecule type" value="Genomic_DNA"/>
</dbReference>
<comment type="caution">
    <text evidence="7">The sequence shown here is derived from an EMBL/GenBank/DDBJ whole genome shotgun (WGS) entry which is preliminary data.</text>
</comment>
<feature type="transmembrane region" description="Helical" evidence="5">
    <location>
        <begin position="83"/>
        <end position="101"/>
    </location>
</feature>
<reference evidence="7 8" key="1">
    <citation type="submission" date="2022-08" db="EMBL/GenBank/DDBJ databases">
        <title>Reclassification of Massilia species as members of the genera Telluria, Duganella, Pseudoduganella, Mokoshia gen. nov. and Zemynaea gen. nov. using orthogonal and non-orthogonal genome-based approaches.</title>
        <authorList>
            <person name="Bowman J.P."/>
        </authorList>
    </citation>
    <scope>NUCLEOTIDE SEQUENCE [LARGE SCALE GENOMIC DNA]</scope>
    <source>
        <strain evidence="7 8">JCM 31606</strain>
    </source>
</reference>
<evidence type="ECO:0000256" key="3">
    <source>
        <dbReference type="ARBA" id="ARBA00022989"/>
    </source>
</evidence>
<evidence type="ECO:0000256" key="5">
    <source>
        <dbReference type="SAM" id="Phobius"/>
    </source>
</evidence>
<evidence type="ECO:0000259" key="6">
    <source>
        <dbReference type="Pfam" id="PF13664"/>
    </source>
</evidence>
<keyword evidence="3 5" id="KW-1133">Transmembrane helix</keyword>
<name>A0ABT2D1D4_9BURK</name>
<keyword evidence="4 5" id="KW-0472">Membrane</keyword>
<evidence type="ECO:0000256" key="4">
    <source>
        <dbReference type="ARBA" id="ARBA00023136"/>
    </source>
</evidence>
<organism evidence="7 8">
    <name type="scientific">Massilia terrae</name>
    <dbReference type="NCBI Taxonomy" id="1811224"/>
    <lineage>
        <taxon>Bacteria</taxon>
        <taxon>Pseudomonadati</taxon>
        <taxon>Pseudomonadota</taxon>
        <taxon>Betaproteobacteria</taxon>
        <taxon>Burkholderiales</taxon>
        <taxon>Oxalobacteraceae</taxon>
        <taxon>Telluria group</taxon>
        <taxon>Massilia</taxon>
    </lineage>
</organism>
<feature type="domain" description="TMEM205-like" evidence="6">
    <location>
        <begin position="14"/>
        <end position="110"/>
    </location>
</feature>
<proteinExistence type="predicted"/>
<dbReference type="InterPro" id="IPR025423">
    <property type="entry name" value="TMEM205-like"/>
</dbReference>
<accession>A0ABT2D1D4</accession>
<comment type="subcellular location">
    <subcellularLocation>
        <location evidence="1">Membrane</location>
    </subcellularLocation>
</comment>
<feature type="transmembrane region" description="Helical" evidence="5">
    <location>
        <begin position="127"/>
        <end position="149"/>
    </location>
</feature>